<protein>
    <recommendedName>
        <fullName evidence="3">Polyketide cyclase/dehydrase/lipid transport protein</fullName>
    </recommendedName>
</protein>
<dbReference type="Proteomes" id="UP000247792">
    <property type="component" value="Unassembled WGS sequence"/>
</dbReference>
<dbReference type="Gene3D" id="3.30.530.20">
    <property type="match status" value="1"/>
</dbReference>
<evidence type="ECO:0008006" key="3">
    <source>
        <dbReference type="Google" id="ProtNLM"/>
    </source>
</evidence>
<organism evidence="1 2">
    <name type="scientific">Undibacterium pigrum</name>
    <dbReference type="NCBI Taxonomy" id="401470"/>
    <lineage>
        <taxon>Bacteria</taxon>
        <taxon>Pseudomonadati</taxon>
        <taxon>Pseudomonadota</taxon>
        <taxon>Betaproteobacteria</taxon>
        <taxon>Burkholderiales</taxon>
        <taxon>Oxalobacteraceae</taxon>
        <taxon>Undibacterium</taxon>
    </lineage>
</organism>
<dbReference type="OrthoDB" id="197829at2"/>
<accession>A0A318JHM9</accession>
<comment type="caution">
    <text evidence="1">The sequence shown here is derived from an EMBL/GenBank/DDBJ whole genome shotgun (WGS) entry which is preliminary data.</text>
</comment>
<proteinExistence type="predicted"/>
<dbReference type="Pfam" id="PF10604">
    <property type="entry name" value="Polyketide_cyc2"/>
    <property type="match status" value="1"/>
</dbReference>
<dbReference type="SUPFAM" id="SSF55961">
    <property type="entry name" value="Bet v1-like"/>
    <property type="match status" value="1"/>
</dbReference>
<dbReference type="InterPro" id="IPR019587">
    <property type="entry name" value="Polyketide_cyclase/dehydratase"/>
</dbReference>
<reference evidence="1 2" key="1">
    <citation type="submission" date="2018-05" db="EMBL/GenBank/DDBJ databases">
        <title>Genomic Encyclopedia of Type Strains, Phase IV (KMG-IV): sequencing the most valuable type-strain genomes for metagenomic binning, comparative biology and taxonomic classification.</title>
        <authorList>
            <person name="Goeker M."/>
        </authorList>
    </citation>
    <scope>NUCLEOTIDE SEQUENCE [LARGE SCALE GENOMIC DNA]</scope>
    <source>
        <strain evidence="1 2">DSM 19792</strain>
    </source>
</reference>
<dbReference type="CDD" id="cd07812">
    <property type="entry name" value="SRPBCC"/>
    <property type="match status" value="1"/>
</dbReference>
<gene>
    <name evidence="1" type="ORF">DFR42_110128</name>
</gene>
<keyword evidence="2" id="KW-1185">Reference proteome</keyword>
<dbReference type="InterPro" id="IPR023393">
    <property type="entry name" value="START-like_dom_sf"/>
</dbReference>
<dbReference type="EMBL" id="QJKB01000010">
    <property type="protein sequence ID" value="PXX39762.1"/>
    <property type="molecule type" value="Genomic_DNA"/>
</dbReference>
<sequence length="158" mass="18045">MLIKHEFEVRASAKYLFDLTQDYTLRAEWDTLTTEAYLLNDAKEAALGVQARCIGGNGLAMDIEYMSYKPNEVAAVTMVSGPYIFDHFAGGWQFKALSDELTRVRFSYNITAKPRWLSWILTPILCFKFKRETEKRIVALTAYAERQFPAVQASLNAI</sequence>
<evidence type="ECO:0000313" key="2">
    <source>
        <dbReference type="Proteomes" id="UP000247792"/>
    </source>
</evidence>
<dbReference type="AlphaFoldDB" id="A0A318JHM9"/>
<evidence type="ECO:0000313" key="1">
    <source>
        <dbReference type="EMBL" id="PXX39762.1"/>
    </source>
</evidence>
<dbReference type="RefSeq" id="WP_110257417.1">
    <property type="nucleotide sequence ID" value="NZ_QJKB01000010.1"/>
</dbReference>
<name>A0A318JHM9_9BURK</name>